<dbReference type="Proteomes" id="UP000198122">
    <property type="component" value="Unassembled WGS sequence"/>
</dbReference>
<dbReference type="Pfam" id="PF00462">
    <property type="entry name" value="Glutaredoxin"/>
    <property type="match status" value="1"/>
</dbReference>
<dbReference type="SUPFAM" id="SSF52833">
    <property type="entry name" value="Thioredoxin-like"/>
    <property type="match status" value="1"/>
</dbReference>
<proteinExistence type="predicted"/>
<gene>
    <name evidence="3" type="ORF">SAMN05445756_1635</name>
</gene>
<keyword evidence="1" id="KW-0472">Membrane</keyword>
<keyword evidence="1" id="KW-0812">Transmembrane</keyword>
<evidence type="ECO:0000259" key="2">
    <source>
        <dbReference type="Pfam" id="PF00462"/>
    </source>
</evidence>
<dbReference type="InterPro" id="IPR036249">
    <property type="entry name" value="Thioredoxin-like_sf"/>
</dbReference>
<evidence type="ECO:0000256" key="1">
    <source>
        <dbReference type="SAM" id="Phobius"/>
    </source>
</evidence>
<accession>A0A212U0S0</accession>
<evidence type="ECO:0000313" key="4">
    <source>
        <dbReference type="Proteomes" id="UP000198122"/>
    </source>
</evidence>
<sequence>MDRWVWILQVLAGAWAVWTAVHAGHPGLAVLGAAFFGFMAWWSSPWWGGRSLTHQEAHALPADRRQVVVYWRPGCLYCARLRRELKGLRERARWVNIWQDAEAAAFVRSVNGGDEVVPTVVLDGEPHTNPDPTLVRRRLEQRGSGATGGGDAR</sequence>
<evidence type="ECO:0000313" key="3">
    <source>
        <dbReference type="EMBL" id="SNC71842.1"/>
    </source>
</evidence>
<dbReference type="Gene3D" id="3.40.30.10">
    <property type="entry name" value="Glutaredoxin"/>
    <property type="match status" value="1"/>
</dbReference>
<dbReference type="AlphaFoldDB" id="A0A212U0S0"/>
<reference evidence="3 4" key="1">
    <citation type="submission" date="2017-06" db="EMBL/GenBank/DDBJ databases">
        <authorList>
            <person name="Kim H.J."/>
            <person name="Triplett B.A."/>
        </authorList>
    </citation>
    <scope>NUCLEOTIDE SEQUENCE [LARGE SCALE GENOMIC DNA]</scope>
    <source>
        <strain evidence="3 4">DSM 22179</strain>
    </source>
</reference>
<dbReference type="InterPro" id="IPR002109">
    <property type="entry name" value="Glutaredoxin"/>
</dbReference>
<keyword evidence="1" id="KW-1133">Transmembrane helix</keyword>
<name>A0A212U0S0_9MICO</name>
<dbReference type="RefSeq" id="WP_234994359.1">
    <property type="nucleotide sequence ID" value="NZ_FYEZ01000002.1"/>
</dbReference>
<feature type="domain" description="Glutaredoxin" evidence="2">
    <location>
        <begin position="67"/>
        <end position="125"/>
    </location>
</feature>
<protein>
    <submittedName>
        <fullName evidence="3">Glutaredoxin</fullName>
    </submittedName>
</protein>
<dbReference type="EMBL" id="FYEZ01000002">
    <property type="protein sequence ID" value="SNC71842.1"/>
    <property type="molecule type" value="Genomic_DNA"/>
</dbReference>
<keyword evidence="4" id="KW-1185">Reference proteome</keyword>
<dbReference type="PROSITE" id="PS51354">
    <property type="entry name" value="GLUTAREDOXIN_2"/>
    <property type="match status" value="1"/>
</dbReference>
<feature type="transmembrane region" description="Helical" evidence="1">
    <location>
        <begin position="26"/>
        <end position="43"/>
    </location>
</feature>
<organism evidence="3 4">
    <name type="scientific">Kytococcus aerolatus</name>
    <dbReference type="NCBI Taxonomy" id="592308"/>
    <lineage>
        <taxon>Bacteria</taxon>
        <taxon>Bacillati</taxon>
        <taxon>Actinomycetota</taxon>
        <taxon>Actinomycetes</taxon>
        <taxon>Micrococcales</taxon>
        <taxon>Kytococcaceae</taxon>
        <taxon>Kytococcus</taxon>
    </lineage>
</organism>
<dbReference type="CDD" id="cd02976">
    <property type="entry name" value="NrdH"/>
    <property type="match status" value="1"/>
</dbReference>